<comment type="caution">
    <text evidence="2">The sequence shown here is derived from an EMBL/GenBank/DDBJ whole genome shotgun (WGS) entry which is preliminary data.</text>
</comment>
<keyword evidence="3" id="KW-1185">Reference proteome</keyword>
<evidence type="ECO:0000313" key="2">
    <source>
        <dbReference type="EMBL" id="KAK2859333.1"/>
    </source>
</evidence>
<protein>
    <submittedName>
        <fullName evidence="2">Uncharacterized protein</fullName>
    </submittedName>
</protein>
<reference evidence="2" key="1">
    <citation type="submission" date="2023-07" db="EMBL/GenBank/DDBJ databases">
        <title>Chromosome-level Genome Assembly of Striped Snakehead (Channa striata).</title>
        <authorList>
            <person name="Liu H."/>
        </authorList>
    </citation>
    <scope>NUCLEOTIDE SEQUENCE</scope>
    <source>
        <strain evidence="2">Gz</strain>
        <tissue evidence="2">Muscle</tissue>
    </source>
</reference>
<gene>
    <name evidence="2" type="ORF">Q5P01_003953</name>
</gene>
<sequence>MSHEEPGSFQDRDGLCVSPNQAVSECANVSRGRHHTYCTELRTDSTSCIGFTVAAKGQREEEQGGKEKAGMAVHKRRYKREDEMGGGGWQEGNMQIAQDLTGIFLDG</sequence>
<evidence type="ECO:0000313" key="3">
    <source>
        <dbReference type="Proteomes" id="UP001187415"/>
    </source>
</evidence>
<name>A0AA88T0T2_CHASR</name>
<dbReference type="AlphaFoldDB" id="A0AA88T0T2"/>
<evidence type="ECO:0000256" key="1">
    <source>
        <dbReference type="SAM" id="MobiDB-lite"/>
    </source>
</evidence>
<feature type="compositionally biased region" description="Basic and acidic residues" evidence="1">
    <location>
        <begin position="59"/>
        <end position="69"/>
    </location>
</feature>
<organism evidence="2 3">
    <name type="scientific">Channa striata</name>
    <name type="common">Snakehead murrel</name>
    <name type="synonym">Ophicephalus striatus</name>
    <dbReference type="NCBI Taxonomy" id="64152"/>
    <lineage>
        <taxon>Eukaryota</taxon>
        <taxon>Metazoa</taxon>
        <taxon>Chordata</taxon>
        <taxon>Craniata</taxon>
        <taxon>Vertebrata</taxon>
        <taxon>Euteleostomi</taxon>
        <taxon>Actinopterygii</taxon>
        <taxon>Neopterygii</taxon>
        <taxon>Teleostei</taxon>
        <taxon>Neoteleostei</taxon>
        <taxon>Acanthomorphata</taxon>
        <taxon>Anabantaria</taxon>
        <taxon>Anabantiformes</taxon>
        <taxon>Channoidei</taxon>
        <taxon>Channidae</taxon>
        <taxon>Channa</taxon>
    </lineage>
</organism>
<proteinExistence type="predicted"/>
<feature type="region of interest" description="Disordered" evidence="1">
    <location>
        <begin position="59"/>
        <end position="93"/>
    </location>
</feature>
<accession>A0AA88T0T2</accession>
<dbReference type="EMBL" id="JAUPFM010000002">
    <property type="protein sequence ID" value="KAK2859333.1"/>
    <property type="molecule type" value="Genomic_DNA"/>
</dbReference>
<dbReference type="Proteomes" id="UP001187415">
    <property type="component" value="Unassembled WGS sequence"/>
</dbReference>